<reference evidence="5 6" key="1">
    <citation type="journal article" date="2019" name="Sci. Transl. Med.">
        <title>Quorum sensing between bacterial species on the skin protects against epidermal injury in atopic dermatitis.</title>
        <authorList>
            <person name="Williams M.R."/>
        </authorList>
    </citation>
    <scope>NUCLEOTIDE SEQUENCE [LARGE SCALE GENOMIC DNA]</scope>
    <source>
        <strain evidence="5 6">E7</strain>
    </source>
</reference>
<dbReference type="Gene3D" id="1.10.10.60">
    <property type="entry name" value="Homeodomain-like"/>
    <property type="match status" value="1"/>
</dbReference>
<sequence>MAGRPKDPTIDKKIFSEIERLLEMSHYGEITIEQIAENTGVSKATIYRRWKDKASIIIDMFVTHTRDITFNHINLYDALFAFATQIMAIYKTNLGRAVIEILVSSKQSEARGLFMKGYFESNRRNFKEMIAPYLNEEDQDLMIDLVFSPIYFNILIKPQELDEHYIQRLLKRLLKAYDIEQ</sequence>
<evidence type="ECO:0000313" key="6">
    <source>
        <dbReference type="Proteomes" id="UP000293637"/>
    </source>
</evidence>
<dbReference type="InterPro" id="IPR009057">
    <property type="entry name" value="Homeodomain-like_sf"/>
</dbReference>
<dbReference type="InterPro" id="IPR001647">
    <property type="entry name" value="HTH_TetR"/>
</dbReference>
<dbReference type="GeneID" id="58090746"/>
<dbReference type="SUPFAM" id="SSF46689">
    <property type="entry name" value="Homeodomain-like"/>
    <property type="match status" value="1"/>
</dbReference>
<dbReference type="GO" id="GO:0003677">
    <property type="term" value="F:DNA binding"/>
    <property type="evidence" value="ECO:0007669"/>
    <property type="project" value="UniProtKB-UniRule"/>
</dbReference>
<dbReference type="InterPro" id="IPR006120">
    <property type="entry name" value="Resolvase_HTH_dom"/>
</dbReference>
<dbReference type="EMBL" id="SCHB01000003">
    <property type="protein sequence ID" value="TBW72424.1"/>
    <property type="molecule type" value="Genomic_DNA"/>
</dbReference>
<evidence type="ECO:0000313" key="7">
    <source>
        <dbReference type="Proteomes" id="UP000325462"/>
    </source>
</evidence>
<gene>
    <name evidence="5" type="ORF">EQ812_05440</name>
    <name evidence="4" type="ORF">FO454_03770</name>
</gene>
<reference evidence="4 7" key="2">
    <citation type="submission" date="2019-07" db="EMBL/GenBank/DDBJ databases">
        <title>Comparative genome analysis of staphylococcus lugdunensis shows clonal complex-dependent diversity of the putative virulence factor, ess/type vii locus.</title>
        <authorList>
            <person name="Lebeurre J."/>
            <person name="Dahyot S."/>
            <person name="Diene S."/>
            <person name="Paulay A."/>
            <person name="Aubourg M."/>
            <person name="Argemi X."/>
            <person name="Giard J.-C."/>
            <person name="Tournier I."/>
            <person name="Francois P."/>
            <person name="Pestel-Caron M."/>
        </authorList>
    </citation>
    <scope>NUCLEOTIDE SEQUENCE [LARGE SCALE GENOMIC DNA]</scope>
    <source>
        <strain evidence="4 7">SL13</strain>
    </source>
</reference>
<dbReference type="Gene3D" id="1.10.357.10">
    <property type="entry name" value="Tetracycline Repressor, domain 2"/>
    <property type="match status" value="1"/>
</dbReference>
<evidence type="ECO:0000313" key="4">
    <source>
        <dbReference type="EMBL" id="QEX38088.1"/>
    </source>
</evidence>
<dbReference type="OMA" id="GPIFYRL"/>
<dbReference type="Proteomes" id="UP000293637">
    <property type="component" value="Unassembled WGS sequence"/>
</dbReference>
<name>A0A292DG83_STALU</name>
<evidence type="ECO:0000259" key="3">
    <source>
        <dbReference type="PROSITE" id="PS50977"/>
    </source>
</evidence>
<dbReference type="AlphaFoldDB" id="A0A292DG83"/>
<evidence type="ECO:0000313" key="5">
    <source>
        <dbReference type="EMBL" id="TBW72424.1"/>
    </source>
</evidence>
<evidence type="ECO:0000256" key="1">
    <source>
        <dbReference type="ARBA" id="ARBA00023125"/>
    </source>
</evidence>
<dbReference type="Pfam" id="PF02796">
    <property type="entry name" value="HTH_7"/>
    <property type="match status" value="1"/>
</dbReference>
<dbReference type="GO" id="GO:0000150">
    <property type="term" value="F:DNA strand exchange activity"/>
    <property type="evidence" value="ECO:0007669"/>
    <property type="project" value="InterPro"/>
</dbReference>
<dbReference type="RefSeq" id="WP_002479208.1">
    <property type="nucleotide sequence ID" value="NZ_AP021848.1"/>
</dbReference>
<feature type="DNA-binding region" description="H-T-H motif" evidence="2">
    <location>
        <begin position="31"/>
        <end position="50"/>
    </location>
</feature>
<keyword evidence="1 2" id="KW-0238">DNA-binding</keyword>
<feature type="domain" description="HTH tetR-type" evidence="3">
    <location>
        <begin position="8"/>
        <end position="68"/>
    </location>
</feature>
<evidence type="ECO:0000256" key="2">
    <source>
        <dbReference type="PROSITE-ProRule" id="PRU00335"/>
    </source>
</evidence>
<dbReference type="Proteomes" id="UP000325462">
    <property type="component" value="Chromosome"/>
</dbReference>
<protein>
    <submittedName>
        <fullName evidence="4">Helix-turn-helix domain-containing protein</fullName>
    </submittedName>
    <submittedName>
        <fullName evidence="5">TetR family transcriptional regulator</fullName>
    </submittedName>
</protein>
<keyword evidence="7" id="KW-1185">Reference proteome</keyword>
<proteinExistence type="predicted"/>
<accession>A0A292DG83</accession>
<dbReference type="InterPro" id="IPR036271">
    <property type="entry name" value="Tet_transcr_reg_TetR-rel_C_sf"/>
</dbReference>
<dbReference type="PROSITE" id="PS50977">
    <property type="entry name" value="HTH_TETR_2"/>
    <property type="match status" value="1"/>
</dbReference>
<dbReference type="EMBL" id="CP041722">
    <property type="protein sequence ID" value="QEX38088.1"/>
    <property type="molecule type" value="Genomic_DNA"/>
</dbReference>
<organism evidence="5 6">
    <name type="scientific">Staphylococcus lugdunensis</name>
    <dbReference type="NCBI Taxonomy" id="28035"/>
    <lineage>
        <taxon>Bacteria</taxon>
        <taxon>Bacillati</taxon>
        <taxon>Bacillota</taxon>
        <taxon>Bacilli</taxon>
        <taxon>Bacillales</taxon>
        <taxon>Staphylococcaceae</taxon>
        <taxon>Staphylococcus</taxon>
    </lineage>
</organism>
<dbReference type="SUPFAM" id="SSF48498">
    <property type="entry name" value="Tetracyclin repressor-like, C-terminal domain"/>
    <property type="match status" value="1"/>
</dbReference>